<gene>
    <name evidence="1" type="ORF">SAY87_022860</name>
</gene>
<dbReference type="EMBL" id="JAXIOK010000011">
    <property type="protein sequence ID" value="KAK4759729.1"/>
    <property type="molecule type" value="Genomic_DNA"/>
</dbReference>
<evidence type="ECO:0000313" key="2">
    <source>
        <dbReference type="Proteomes" id="UP001345219"/>
    </source>
</evidence>
<keyword evidence="2" id="KW-1185">Reference proteome</keyword>
<evidence type="ECO:0000313" key="1">
    <source>
        <dbReference type="EMBL" id="KAK4759729.1"/>
    </source>
</evidence>
<reference evidence="1 2" key="1">
    <citation type="journal article" date="2023" name="Hortic Res">
        <title>Pangenome of water caltrop reveals structural variations and asymmetric subgenome divergence after allopolyploidization.</title>
        <authorList>
            <person name="Zhang X."/>
            <person name="Chen Y."/>
            <person name="Wang L."/>
            <person name="Yuan Y."/>
            <person name="Fang M."/>
            <person name="Shi L."/>
            <person name="Lu R."/>
            <person name="Comes H.P."/>
            <person name="Ma Y."/>
            <person name="Chen Y."/>
            <person name="Huang G."/>
            <person name="Zhou Y."/>
            <person name="Zheng Z."/>
            <person name="Qiu Y."/>
        </authorList>
    </citation>
    <scope>NUCLEOTIDE SEQUENCE [LARGE SCALE GENOMIC DNA]</scope>
    <source>
        <tissue evidence="1">Roots</tissue>
    </source>
</reference>
<comment type="caution">
    <text evidence="1">The sequence shown here is derived from an EMBL/GenBank/DDBJ whole genome shotgun (WGS) entry which is preliminary data.</text>
</comment>
<accession>A0AAN7K4T8</accession>
<dbReference type="AlphaFoldDB" id="A0AAN7K4T8"/>
<dbReference type="Proteomes" id="UP001345219">
    <property type="component" value="Chromosome 17"/>
</dbReference>
<organism evidence="1 2">
    <name type="scientific">Trapa incisa</name>
    <dbReference type="NCBI Taxonomy" id="236973"/>
    <lineage>
        <taxon>Eukaryota</taxon>
        <taxon>Viridiplantae</taxon>
        <taxon>Streptophyta</taxon>
        <taxon>Embryophyta</taxon>
        <taxon>Tracheophyta</taxon>
        <taxon>Spermatophyta</taxon>
        <taxon>Magnoliopsida</taxon>
        <taxon>eudicotyledons</taxon>
        <taxon>Gunneridae</taxon>
        <taxon>Pentapetalae</taxon>
        <taxon>rosids</taxon>
        <taxon>malvids</taxon>
        <taxon>Myrtales</taxon>
        <taxon>Lythraceae</taxon>
        <taxon>Trapa</taxon>
    </lineage>
</organism>
<name>A0AAN7K4T8_9MYRT</name>
<proteinExistence type="predicted"/>
<sequence>MGVHGRRRTRRDTHALSKIKSELDMADGRESGICREKHGDQYVINNPKYTWCFSETMNLDTVLLHSAREEPSMPWKLQQRKPGPLQSHGNQCTDCPGCFIHHCTIAAELLKVCNSGSYGSSGFSYQLPALVWQKHLP</sequence>
<protein>
    <submittedName>
        <fullName evidence="1">Uncharacterized protein</fullName>
    </submittedName>
</protein>